<dbReference type="EMBL" id="JAATJV010186700">
    <property type="protein sequence ID" value="MBZ3872430.1"/>
    <property type="molecule type" value="Genomic_DNA"/>
</dbReference>
<dbReference type="PROSITE" id="PS51257">
    <property type="entry name" value="PROKAR_LIPOPROTEIN"/>
    <property type="match status" value="1"/>
</dbReference>
<organism evidence="3 4">
    <name type="scientific">Sciurus carolinensis</name>
    <name type="common">Eastern gray squirrel</name>
    <dbReference type="NCBI Taxonomy" id="30640"/>
    <lineage>
        <taxon>Eukaryota</taxon>
        <taxon>Metazoa</taxon>
        <taxon>Chordata</taxon>
        <taxon>Craniata</taxon>
        <taxon>Vertebrata</taxon>
        <taxon>Euteleostomi</taxon>
        <taxon>Mammalia</taxon>
        <taxon>Eutheria</taxon>
        <taxon>Euarchontoglires</taxon>
        <taxon>Glires</taxon>
        <taxon>Rodentia</taxon>
        <taxon>Sciuromorpha</taxon>
        <taxon>Sciuridae</taxon>
        <taxon>Sciurinae</taxon>
        <taxon>Sciurini</taxon>
        <taxon>Sciurus</taxon>
    </lineage>
</organism>
<comment type="caution">
    <text evidence="3">The sequence shown here is derived from an EMBL/GenBank/DDBJ whole genome shotgun (WGS) entry which is preliminary data.</text>
</comment>
<name>A0AA41STW6_SCICA</name>
<dbReference type="InterPro" id="IPR001894">
    <property type="entry name" value="Cathelicidin-like"/>
</dbReference>
<dbReference type="GO" id="GO:0005615">
    <property type="term" value="C:extracellular space"/>
    <property type="evidence" value="ECO:0007669"/>
    <property type="project" value="TreeGrafter"/>
</dbReference>
<feature type="signal peptide" evidence="2">
    <location>
        <begin position="1"/>
        <end position="19"/>
    </location>
</feature>
<dbReference type="Proteomes" id="UP001166674">
    <property type="component" value="Unassembled WGS sequence"/>
</dbReference>
<evidence type="ECO:0000313" key="3">
    <source>
        <dbReference type="EMBL" id="MBZ3872430.1"/>
    </source>
</evidence>
<sequence>MAGAWKALVLVVCLSVVSCVPRRRLRYNDIVTRALRIYNDGQRGKPLFRLLEAIPPALVSVCGLCLGSKHHWSYTCEADG</sequence>
<gene>
    <name evidence="3" type="ORF">SUZIE_117895</name>
</gene>
<dbReference type="PANTHER" id="PTHR10206:SF4">
    <property type="entry name" value="NEUTROPHILIC GRANULE PROTEIN"/>
    <property type="match status" value="1"/>
</dbReference>
<accession>A0AA41STW6</accession>
<evidence type="ECO:0000256" key="1">
    <source>
        <dbReference type="ARBA" id="ARBA00022729"/>
    </source>
</evidence>
<reference evidence="3" key="1">
    <citation type="submission" date="2020-03" db="EMBL/GenBank/DDBJ databases">
        <title>Studies in the Genomics of Life Span.</title>
        <authorList>
            <person name="Glass D."/>
        </authorList>
    </citation>
    <scope>NUCLEOTIDE SEQUENCE</scope>
    <source>
        <strain evidence="3">SUZIE</strain>
        <tissue evidence="3">Muscle</tissue>
    </source>
</reference>
<dbReference type="AlphaFoldDB" id="A0AA41STW6"/>
<keyword evidence="4" id="KW-1185">Reference proteome</keyword>
<evidence type="ECO:0000256" key="2">
    <source>
        <dbReference type="SAM" id="SignalP"/>
    </source>
</evidence>
<feature type="chain" id="PRO_5041324478" evidence="2">
    <location>
        <begin position="20"/>
        <end position="80"/>
    </location>
</feature>
<proteinExistence type="predicted"/>
<dbReference type="PANTHER" id="PTHR10206">
    <property type="entry name" value="CATHELICIDIN"/>
    <property type="match status" value="1"/>
</dbReference>
<protein>
    <submittedName>
        <fullName evidence="3">15 kDa protein A</fullName>
    </submittedName>
</protein>
<dbReference type="GO" id="GO:0004869">
    <property type="term" value="F:cysteine-type endopeptidase inhibitor activity"/>
    <property type="evidence" value="ECO:0007669"/>
    <property type="project" value="TreeGrafter"/>
</dbReference>
<keyword evidence="1 2" id="KW-0732">Signal</keyword>
<dbReference type="Pfam" id="PF00666">
    <property type="entry name" value="Cathelicidins"/>
    <property type="match status" value="1"/>
</dbReference>
<evidence type="ECO:0000313" key="4">
    <source>
        <dbReference type="Proteomes" id="UP001166674"/>
    </source>
</evidence>
<dbReference type="GO" id="GO:0006952">
    <property type="term" value="P:defense response"/>
    <property type="evidence" value="ECO:0007669"/>
    <property type="project" value="InterPro"/>
</dbReference>